<gene>
    <name evidence="3" type="ORF">GHT09_014978</name>
</gene>
<feature type="region of interest" description="Disordered" evidence="1">
    <location>
        <begin position="144"/>
        <end position="165"/>
    </location>
</feature>
<dbReference type="InterPro" id="IPR027267">
    <property type="entry name" value="AH/BAR_dom_sf"/>
</dbReference>
<reference evidence="3" key="1">
    <citation type="submission" date="2020-08" db="EMBL/GenBank/DDBJ databases">
        <authorList>
            <person name="Shumante A."/>
            <person name="Zimin A.V."/>
            <person name="Puiu D."/>
            <person name="Salzberg S.L."/>
        </authorList>
    </citation>
    <scope>NUCLEOTIDE SEQUENCE</scope>
    <source>
        <strain evidence="3">WC2-LM</strain>
        <tissue evidence="3">Liver</tissue>
    </source>
</reference>
<evidence type="ECO:0000313" key="4">
    <source>
        <dbReference type="Proteomes" id="UP000662637"/>
    </source>
</evidence>
<evidence type="ECO:0000313" key="3">
    <source>
        <dbReference type="EMBL" id="KAF7474286.1"/>
    </source>
</evidence>
<dbReference type="EMBL" id="WJEC01004092">
    <property type="protein sequence ID" value="KAF7474286.1"/>
    <property type="molecule type" value="Genomic_DNA"/>
</dbReference>
<dbReference type="Pfam" id="PF25610">
    <property type="entry name" value="HR1_TOCA"/>
    <property type="match status" value="1"/>
</dbReference>
<dbReference type="PANTHER" id="PTHR15735">
    <property type="entry name" value="FCH AND DOUBLE SH3 DOMAINS PROTEIN"/>
    <property type="match status" value="1"/>
</dbReference>
<sequence>MRSQHCRGHDWRKVDVARSKHKFEQDCREAEKAAQTAEWLDQDINATKADVEKKLQDKDERRATFSEISKSGYWLLSETELQLLLIITKCFEAMKVIANAVDAKNDTQVLIELHKSGYARPGDMEFEDFSQPVICAHSENGLDTLSDGEPKFQGPGHSRAKRWPFGNKSKTVASEDFSHLPLEQQRKWLQRQLEEHNQELHKEEDQR</sequence>
<dbReference type="Gene3D" id="6.10.140.470">
    <property type="match status" value="1"/>
</dbReference>
<dbReference type="AlphaFoldDB" id="A0A834UVT2"/>
<dbReference type="SUPFAM" id="SSF103657">
    <property type="entry name" value="BAR/IMD domain-like"/>
    <property type="match status" value="1"/>
</dbReference>
<organism evidence="3 4">
    <name type="scientific">Marmota monax</name>
    <name type="common">Woodchuck</name>
    <dbReference type="NCBI Taxonomy" id="9995"/>
    <lineage>
        <taxon>Eukaryota</taxon>
        <taxon>Metazoa</taxon>
        <taxon>Chordata</taxon>
        <taxon>Craniata</taxon>
        <taxon>Vertebrata</taxon>
        <taxon>Euteleostomi</taxon>
        <taxon>Mammalia</taxon>
        <taxon>Eutheria</taxon>
        <taxon>Euarchontoglires</taxon>
        <taxon>Glires</taxon>
        <taxon>Rodentia</taxon>
        <taxon>Sciuromorpha</taxon>
        <taxon>Sciuridae</taxon>
        <taxon>Xerinae</taxon>
        <taxon>Marmotini</taxon>
        <taxon>Marmota</taxon>
    </lineage>
</organism>
<dbReference type="InterPro" id="IPR057870">
    <property type="entry name" value="HR1_TOCA"/>
</dbReference>
<feature type="domain" description="TOCA HR1" evidence="2">
    <location>
        <begin position="174"/>
        <end position="207"/>
    </location>
</feature>
<dbReference type="PANTHER" id="PTHR15735:SF17">
    <property type="entry name" value="CDC42-INTERACTING PROTEIN 4"/>
    <property type="match status" value="1"/>
</dbReference>
<evidence type="ECO:0000259" key="2">
    <source>
        <dbReference type="Pfam" id="PF25610"/>
    </source>
</evidence>
<accession>A0A834UVT2</accession>
<proteinExistence type="predicted"/>
<dbReference type="GO" id="GO:0005856">
    <property type="term" value="C:cytoskeleton"/>
    <property type="evidence" value="ECO:0007669"/>
    <property type="project" value="UniProtKB-SubCell"/>
</dbReference>
<name>A0A834UVT2_MARMO</name>
<evidence type="ECO:0000256" key="1">
    <source>
        <dbReference type="SAM" id="MobiDB-lite"/>
    </source>
</evidence>
<comment type="caution">
    <text evidence="3">The sequence shown here is derived from an EMBL/GenBank/DDBJ whole genome shotgun (WGS) entry which is preliminary data.</text>
</comment>
<protein>
    <recommendedName>
        <fullName evidence="2">TOCA HR1 domain-containing protein</fullName>
    </recommendedName>
</protein>
<dbReference type="Gene3D" id="1.20.1270.60">
    <property type="entry name" value="Arfaptin homology (AH) domain/BAR domain"/>
    <property type="match status" value="1"/>
</dbReference>
<dbReference type="Proteomes" id="UP000662637">
    <property type="component" value="Unassembled WGS sequence"/>
</dbReference>